<keyword evidence="7" id="KW-0131">Cell cycle</keyword>
<reference evidence="11" key="1">
    <citation type="submission" date="2017-02" db="EMBL/GenBank/DDBJ databases">
        <authorList>
            <person name="Varghese N."/>
            <person name="Submissions S."/>
        </authorList>
    </citation>
    <scope>NUCLEOTIDE SEQUENCE [LARGE SCALE GENOMIC DNA]</scope>
    <source>
        <strain evidence="11">ATCC 35199</strain>
    </source>
</reference>
<keyword evidence="3 10" id="KW-0132">Cell division</keyword>
<evidence type="ECO:0000256" key="7">
    <source>
        <dbReference type="ARBA" id="ARBA00023306"/>
    </source>
</evidence>
<keyword evidence="11" id="KW-1185">Reference proteome</keyword>
<proteinExistence type="predicted"/>
<keyword evidence="2" id="KW-1003">Cell membrane</keyword>
<accession>A0A1T5A1V6</accession>
<dbReference type="Pfam" id="PF03799">
    <property type="entry name" value="FtsQ_DivIB_C"/>
    <property type="match status" value="1"/>
</dbReference>
<dbReference type="InterPro" id="IPR050487">
    <property type="entry name" value="FtsQ_DivIB"/>
</dbReference>
<protein>
    <submittedName>
        <fullName evidence="10">Cell division protein FtsQ</fullName>
    </submittedName>
</protein>
<evidence type="ECO:0000256" key="1">
    <source>
        <dbReference type="ARBA" id="ARBA00004370"/>
    </source>
</evidence>
<sequence>MERINTSKKKIIIGIFAFLILTVFGYLFLPYFYFENAIVLGETSLSKKEILELSKIDKDNNIYKISLKAAEGNIKSNPYIKDIKIKRKFPKTLVFSIKQRFESAIIPVTGGYAIIDEEGVVLKIQTDVAAMQKPIISGIKPVKVQLGKKIPIENEEQFTAILSMISVSQNARLLESISDINLKNLENIYMTTSNGITVLLGDGSGLNDKMLRLNKILVDLHTKGIHYGVIDMRYNSNPVYREG</sequence>
<keyword evidence="4 8" id="KW-0812">Transmembrane</keyword>
<feature type="transmembrane region" description="Helical" evidence="8">
    <location>
        <begin position="12"/>
        <end position="34"/>
    </location>
</feature>
<dbReference type="AlphaFoldDB" id="A0A1T5A1V6"/>
<dbReference type="EMBL" id="FUYN01000001">
    <property type="protein sequence ID" value="SKB29001.1"/>
    <property type="molecule type" value="Genomic_DNA"/>
</dbReference>
<gene>
    <name evidence="10" type="ORF">SAMN02745120_0674</name>
</gene>
<dbReference type="InterPro" id="IPR005548">
    <property type="entry name" value="Cell_div_FtsQ/DivIB_C"/>
</dbReference>
<dbReference type="Proteomes" id="UP000243406">
    <property type="component" value="Unassembled WGS sequence"/>
</dbReference>
<dbReference type="InterPro" id="IPR013685">
    <property type="entry name" value="POTRA_FtsQ_type"/>
</dbReference>
<dbReference type="PANTHER" id="PTHR37820">
    <property type="entry name" value="CELL DIVISION PROTEIN DIVIB"/>
    <property type="match status" value="1"/>
</dbReference>
<evidence type="ECO:0000256" key="8">
    <source>
        <dbReference type="SAM" id="Phobius"/>
    </source>
</evidence>
<organism evidence="10 11">
    <name type="scientific">Acetoanaerobium noterae</name>
    <dbReference type="NCBI Taxonomy" id="745369"/>
    <lineage>
        <taxon>Bacteria</taxon>
        <taxon>Bacillati</taxon>
        <taxon>Bacillota</taxon>
        <taxon>Clostridia</taxon>
        <taxon>Peptostreptococcales</taxon>
        <taxon>Filifactoraceae</taxon>
        <taxon>Acetoanaerobium</taxon>
    </lineage>
</organism>
<dbReference type="Gene3D" id="3.10.20.310">
    <property type="entry name" value="membrane protein fhac"/>
    <property type="match status" value="1"/>
</dbReference>
<comment type="subcellular location">
    <subcellularLocation>
        <location evidence="1">Membrane</location>
    </subcellularLocation>
</comment>
<dbReference type="Pfam" id="PF08478">
    <property type="entry name" value="POTRA_1"/>
    <property type="match status" value="1"/>
</dbReference>
<evidence type="ECO:0000256" key="3">
    <source>
        <dbReference type="ARBA" id="ARBA00022618"/>
    </source>
</evidence>
<keyword evidence="6 8" id="KW-0472">Membrane</keyword>
<evidence type="ECO:0000256" key="4">
    <source>
        <dbReference type="ARBA" id="ARBA00022692"/>
    </source>
</evidence>
<evidence type="ECO:0000256" key="2">
    <source>
        <dbReference type="ARBA" id="ARBA00022475"/>
    </source>
</evidence>
<name>A0A1T5A1V6_9FIRM</name>
<evidence type="ECO:0000256" key="6">
    <source>
        <dbReference type="ARBA" id="ARBA00023136"/>
    </source>
</evidence>
<evidence type="ECO:0000313" key="10">
    <source>
        <dbReference type="EMBL" id="SKB29001.1"/>
    </source>
</evidence>
<dbReference type="PANTHER" id="PTHR37820:SF1">
    <property type="entry name" value="CELL DIVISION PROTEIN FTSQ"/>
    <property type="match status" value="1"/>
</dbReference>
<evidence type="ECO:0000259" key="9">
    <source>
        <dbReference type="PROSITE" id="PS51779"/>
    </source>
</evidence>
<dbReference type="RefSeq" id="WP_079588626.1">
    <property type="nucleotide sequence ID" value="NZ_FUYN01000001.1"/>
</dbReference>
<dbReference type="GO" id="GO:0051301">
    <property type="term" value="P:cell division"/>
    <property type="evidence" value="ECO:0007669"/>
    <property type="project" value="UniProtKB-KW"/>
</dbReference>
<evidence type="ECO:0000256" key="5">
    <source>
        <dbReference type="ARBA" id="ARBA00022989"/>
    </source>
</evidence>
<dbReference type="GO" id="GO:0005886">
    <property type="term" value="C:plasma membrane"/>
    <property type="evidence" value="ECO:0007669"/>
    <property type="project" value="TreeGrafter"/>
</dbReference>
<keyword evidence="5 8" id="KW-1133">Transmembrane helix</keyword>
<dbReference type="PROSITE" id="PS51779">
    <property type="entry name" value="POTRA"/>
    <property type="match status" value="1"/>
</dbReference>
<evidence type="ECO:0000313" key="11">
    <source>
        <dbReference type="Proteomes" id="UP000243406"/>
    </source>
</evidence>
<feature type="domain" description="POTRA" evidence="9">
    <location>
        <begin position="32"/>
        <end position="100"/>
    </location>
</feature>
<dbReference type="InterPro" id="IPR034746">
    <property type="entry name" value="POTRA"/>
</dbReference>
<dbReference type="OrthoDB" id="1748794at2"/>